<comment type="caution">
    <text evidence="6">The sequence shown here is derived from an EMBL/GenBank/DDBJ whole genome shotgun (WGS) entry which is preliminary data.</text>
</comment>
<evidence type="ECO:0000256" key="2">
    <source>
        <dbReference type="ARBA" id="ARBA00022676"/>
    </source>
</evidence>
<dbReference type="GO" id="GO:0016757">
    <property type="term" value="F:glycosyltransferase activity"/>
    <property type="evidence" value="ECO:0007669"/>
    <property type="project" value="UniProtKB-KW"/>
</dbReference>
<comment type="similarity">
    <text evidence="1">Belongs to the glycosyltransferase 2 family.</text>
</comment>
<dbReference type="AlphaFoldDB" id="A0A8J6MZ36"/>
<dbReference type="PANTHER" id="PTHR43630:SF1">
    <property type="entry name" value="POLY-BETA-1,6-N-ACETYL-D-GLUCOSAMINE SYNTHASE"/>
    <property type="match status" value="1"/>
</dbReference>
<dbReference type="EMBL" id="JACNJD010000172">
    <property type="protein sequence ID" value="MBC8176891.1"/>
    <property type="molecule type" value="Genomic_DNA"/>
</dbReference>
<sequence>MEPANSPYVLITAARNEEAYIGRTIDAVISQNQLPKKWIIIDDGSTDSTADIVSRYSAQNPFMELISVSGDKLRNFGSKAKSVNFAYRRMRGISYDFVGNLDADVSFDLNYYENILSRFRANPKLGVAGGVRYDLHDSHFIKVKSARNSVGGPFQLFRRECFEEIGGYLPLKYGGIDATAEIMARMHGWEVQSFPEYRAYHYRRTGTASRNFVKSRIRMGIRDYLIGYHPLFQIFRCIFRLDEKPYVISALIWISGFLWAALMRMNRPVSDEFVKFLRSEQLKRIRSLAI</sequence>
<evidence type="ECO:0000313" key="7">
    <source>
        <dbReference type="Proteomes" id="UP000650524"/>
    </source>
</evidence>
<dbReference type="InterPro" id="IPR029044">
    <property type="entry name" value="Nucleotide-diphossugar_trans"/>
</dbReference>
<proteinExistence type="inferred from homology"/>
<evidence type="ECO:0000259" key="5">
    <source>
        <dbReference type="Pfam" id="PF00535"/>
    </source>
</evidence>
<feature type="domain" description="Glycosyltransferase 2-like" evidence="5">
    <location>
        <begin position="11"/>
        <end position="146"/>
    </location>
</feature>
<evidence type="ECO:0000256" key="1">
    <source>
        <dbReference type="ARBA" id="ARBA00006739"/>
    </source>
</evidence>
<reference evidence="6 7" key="1">
    <citation type="submission" date="2020-08" db="EMBL/GenBank/DDBJ databases">
        <title>Bridging the membrane lipid divide: bacteria of the FCB group superphylum have the potential to synthesize archaeal ether lipids.</title>
        <authorList>
            <person name="Villanueva L."/>
            <person name="Von Meijenfeldt F.A.B."/>
            <person name="Westbye A.B."/>
            <person name="Yadav S."/>
            <person name="Hopmans E.C."/>
            <person name="Dutilh B.E."/>
            <person name="Sinninghe Damste J.S."/>
        </authorList>
    </citation>
    <scope>NUCLEOTIDE SEQUENCE [LARGE SCALE GENOMIC DNA]</scope>
    <source>
        <strain evidence="6">NIOZ-UU27</strain>
    </source>
</reference>
<protein>
    <submittedName>
        <fullName evidence="6">Glycosyltransferase family 2 protein</fullName>
    </submittedName>
</protein>
<gene>
    <name evidence="6" type="ORF">H8E19_05755</name>
</gene>
<feature type="transmembrane region" description="Helical" evidence="4">
    <location>
        <begin position="246"/>
        <end position="263"/>
    </location>
</feature>
<organism evidence="6 7">
    <name type="scientific">Candidatus Desulfacyla euxinica</name>
    <dbReference type="NCBI Taxonomy" id="2841693"/>
    <lineage>
        <taxon>Bacteria</taxon>
        <taxon>Deltaproteobacteria</taxon>
        <taxon>Candidatus Desulfacyla</taxon>
    </lineage>
</organism>
<dbReference type="Gene3D" id="3.90.550.10">
    <property type="entry name" value="Spore Coat Polysaccharide Biosynthesis Protein SpsA, Chain A"/>
    <property type="match status" value="1"/>
</dbReference>
<keyword evidence="4" id="KW-1133">Transmembrane helix</keyword>
<keyword evidence="2" id="KW-0328">Glycosyltransferase</keyword>
<evidence type="ECO:0000313" key="6">
    <source>
        <dbReference type="EMBL" id="MBC8176891.1"/>
    </source>
</evidence>
<dbReference type="Proteomes" id="UP000650524">
    <property type="component" value="Unassembled WGS sequence"/>
</dbReference>
<dbReference type="InterPro" id="IPR001173">
    <property type="entry name" value="Glyco_trans_2-like"/>
</dbReference>
<name>A0A8J6MZ36_9DELT</name>
<dbReference type="CDD" id="cd06423">
    <property type="entry name" value="CESA_like"/>
    <property type="match status" value="1"/>
</dbReference>
<keyword evidence="3" id="KW-0808">Transferase</keyword>
<dbReference type="Pfam" id="PF00535">
    <property type="entry name" value="Glycos_transf_2"/>
    <property type="match status" value="1"/>
</dbReference>
<dbReference type="PANTHER" id="PTHR43630">
    <property type="entry name" value="POLY-BETA-1,6-N-ACETYL-D-GLUCOSAMINE SYNTHASE"/>
    <property type="match status" value="1"/>
</dbReference>
<keyword evidence="4" id="KW-0472">Membrane</keyword>
<keyword evidence="4" id="KW-0812">Transmembrane</keyword>
<dbReference type="SUPFAM" id="SSF53448">
    <property type="entry name" value="Nucleotide-diphospho-sugar transferases"/>
    <property type="match status" value="1"/>
</dbReference>
<evidence type="ECO:0000256" key="3">
    <source>
        <dbReference type="ARBA" id="ARBA00022679"/>
    </source>
</evidence>
<evidence type="ECO:0000256" key="4">
    <source>
        <dbReference type="SAM" id="Phobius"/>
    </source>
</evidence>
<accession>A0A8J6MZ36</accession>